<dbReference type="Gene3D" id="6.10.340.10">
    <property type="match status" value="1"/>
</dbReference>
<dbReference type="PRINTS" id="PR00344">
    <property type="entry name" value="BCTRLSENSOR"/>
</dbReference>
<dbReference type="RefSeq" id="WP_125984280.1">
    <property type="nucleotide sequence ID" value="NZ_NGJS01000011.1"/>
</dbReference>
<keyword evidence="16" id="KW-1185">Reference proteome</keyword>
<evidence type="ECO:0000256" key="3">
    <source>
        <dbReference type="ARBA" id="ARBA00012438"/>
    </source>
</evidence>
<keyword evidence="7 12" id="KW-0812">Transmembrane</keyword>
<dbReference type="CDD" id="cd00082">
    <property type="entry name" value="HisKA"/>
    <property type="match status" value="1"/>
</dbReference>
<dbReference type="FunFam" id="1.10.287.130:FF:000001">
    <property type="entry name" value="Two-component sensor histidine kinase"/>
    <property type="match status" value="1"/>
</dbReference>
<dbReference type="GO" id="GO:0000155">
    <property type="term" value="F:phosphorelay sensor kinase activity"/>
    <property type="evidence" value="ECO:0007669"/>
    <property type="project" value="InterPro"/>
</dbReference>
<keyword evidence="10" id="KW-0902">Two-component regulatory system</keyword>
<dbReference type="Pfam" id="PF00512">
    <property type="entry name" value="HisKA"/>
    <property type="match status" value="1"/>
</dbReference>
<evidence type="ECO:0000256" key="10">
    <source>
        <dbReference type="ARBA" id="ARBA00023012"/>
    </source>
</evidence>
<dbReference type="CDD" id="cd06225">
    <property type="entry name" value="HAMP"/>
    <property type="match status" value="1"/>
</dbReference>
<keyword evidence="9 12" id="KW-1133">Transmembrane helix</keyword>
<dbReference type="FunFam" id="3.30.565.10:FF:000006">
    <property type="entry name" value="Sensor histidine kinase WalK"/>
    <property type="match status" value="1"/>
</dbReference>
<dbReference type="SUPFAM" id="SSF47384">
    <property type="entry name" value="Homodimeric domain of signal transducing histidine kinase"/>
    <property type="match status" value="1"/>
</dbReference>
<dbReference type="PANTHER" id="PTHR45528">
    <property type="entry name" value="SENSOR HISTIDINE KINASE CPXA"/>
    <property type="match status" value="1"/>
</dbReference>
<keyword evidence="6" id="KW-0808">Transferase</keyword>
<dbReference type="InterPro" id="IPR050398">
    <property type="entry name" value="HssS/ArlS-like"/>
</dbReference>
<dbReference type="GO" id="GO:0016020">
    <property type="term" value="C:membrane"/>
    <property type="evidence" value="ECO:0007669"/>
    <property type="project" value="UniProtKB-SubCell"/>
</dbReference>
<evidence type="ECO:0000256" key="6">
    <source>
        <dbReference type="ARBA" id="ARBA00022679"/>
    </source>
</evidence>
<keyword evidence="11 12" id="KW-0472">Membrane</keyword>
<dbReference type="Gene3D" id="1.10.287.130">
    <property type="match status" value="1"/>
</dbReference>
<feature type="transmembrane region" description="Helical" evidence="12">
    <location>
        <begin position="201"/>
        <end position="225"/>
    </location>
</feature>
<dbReference type="SUPFAM" id="SSF55874">
    <property type="entry name" value="ATPase domain of HSP90 chaperone/DNA topoisomerase II/histidine kinase"/>
    <property type="match status" value="1"/>
</dbReference>
<organism evidence="15 16">
    <name type="scientific">Vagococcus vulneris</name>
    <dbReference type="NCBI Taxonomy" id="1977869"/>
    <lineage>
        <taxon>Bacteria</taxon>
        <taxon>Bacillati</taxon>
        <taxon>Bacillota</taxon>
        <taxon>Bacilli</taxon>
        <taxon>Lactobacillales</taxon>
        <taxon>Enterococcaceae</taxon>
        <taxon>Vagococcus</taxon>
    </lineage>
</organism>
<reference evidence="15 16" key="1">
    <citation type="submission" date="2017-05" db="EMBL/GenBank/DDBJ databases">
        <title>Vagococcus spp. assemblies.</title>
        <authorList>
            <person name="Gulvik C.A."/>
        </authorList>
    </citation>
    <scope>NUCLEOTIDE SEQUENCE [LARGE SCALE GENOMIC DNA]</scope>
    <source>
        <strain evidence="15 16">SS1995</strain>
    </source>
</reference>
<feature type="transmembrane region" description="Helical" evidence="12">
    <location>
        <begin position="21"/>
        <end position="43"/>
    </location>
</feature>
<keyword evidence="8" id="KW-0418">Kinase</keyword>
<dbReference type="EMBL" id="NGJS01000011">
    <property type="protein sequence ID" value="RST98302.1"/>
    <property type="molecule type" value="Genomic_DNA"/>
</dbReference>
<dbReference type="PROSITE" id="PS50885">
    <property type="entry name" value="HAMP"/>
    <property type="match status" value="1"/>
</dbReference>
<feature type="domain" description="Histidine kinase" evidence="13">
    <location>
        <begin position="283"/>
        <end position="500"/>
    </location>
</feature>
<gene>
    <name evidence="15" type="ORF">CBF37_08305</name>
</gene>
<accession>A0A429ZWV4</accession>
<evidence type="ECO:0000256" key="9">
    <source>
        <dbReference type="ARBA" id="ARBA00022989"/>
    </source>
</evidence>
<evidence type="ECO:0000256" key="4">
    <source>
        <dbReference type="ARBA" id="ARBA00015735"/>
    </source>
</evidence>
<dbReference type="Gene3D" id="3.30.565.10">
    <property type="entry name" value="Histidine kinase-like ATPase, C-terminal domain"/>
    <property type="match status" value="1"/>
</dbReference>
<dbReference type="InterPro" id="IPR036097">
    <property type="entry name" value="HisK_dim/P_sf"/>
</dbReference>
<name>A0A429ZWV4_9ENTE</name>
<dbReference type="SMART" id="SM00304">
    <property type="entry name" value="HAMP"/>
    <property type="match status" value="1"/>
</dbReference>
<protein>
    <recommendedName>
        <fullName evidence="4">Signal transduction histidine-protein kinase ArlS</fullName>
        <ecNumber evidence="3">2.7.13.3</ecNumber>
    </recommendedName>
</protein>
<feature type="domain" description="HAMP" evidence="14">
    <location>
        <begin position="221"/>
        <end position="275"/>
    </location>
</feature>
<evidence type="ECO:0000313" key="16">
    <source>
        <dbReference type="Proteomes" id="UP000287857"/>
    </source>
</evidence>
<evidence type="ECO:0000256" key="8">
    <source>
        <dbReference type="ARBA" id="ARBA00022777"/>
    </source>
</evidence>
<dbReference type="Proteomes" id="UP000287857">
    <property type="component" value="Unassembled WGS sequence"/>
</dbReference>
<evidence type="ECO:0000256" key="11">
    <source>
        <dbReference type="ARBA" id="ARBA00023136"/>
    </source>
</evidence>
<evidence type="ECO:0000256" key="1">
    <source>
        <dbReference type="ARBA" id="ARBA00000085"/>
    </source>
</evidence>
<dbReference type="InterPro" id="IPR003661">
    <property type="entry name" value="HisK_dim/P_dom"/>
</dbReference>
<comment type="caution">
    <text evidence="15">The sequence shown here is derived from an EMBL/GenBank/DDBJ whole genome shotgun (WGS) entry which is preliminary data.</text>
</comment>
<dbReference type="SMART" id="SM00388">
    <property type="entry name" value="HisKA"/>
    <property type="match status" value="1"/>
</dbReference>
<dbReference type="Pfam" id="PF00672">
    <property type="entry name" value="HAMP"/>
    <property type="match status" value="1"/>
</dbReference>
<comment type="catalytic activity">
    <reaction evidence="1">
        <text>ATP + protein L-histidine = ADP + protein N-phospho-L-histidine.</text>
        <dbReference type="EC" id="2.7.13.3"/>
    </reaction>
</comment>
<dbReference type="InterPro" id="IPR041610">
    <property type="entry name" value="ArlS_N"/>
</dbReference>
<evidence type="ECO:0000259" key="14">
    <source>
        <dbReference type="PROSITE" id="PS50885"/>
    </source>
</evidence>
<dbReference type="PROSITE" id="PS50109">
    <property type="entry name" value="HIS_KIN"/>
    <property type="match status" value="1"/>
</dbReference>
<dbReference type="EC" id="2.7.13.3" evidence="3"/>
<keyword evidence="5" id="KW-0597">Phosphoprotein</keyword>
<dbReference type="PANTHER" id="PTHR45528:SF12">
    <property type="entry name" value="SENSOR HISTIDINE KINASE ARSS"/>
    <property type="match status" value="1"/>
</dbReference>
<dbReference type="InterPro" id="IPR003660">
    <property type="entry name" value="HAMP_dom"/>
</dbReference>
<dbReference type="InterPro" id="IPR036890">
    <property type="entry name" value="HATPase_C_sf"/>
</dbReference>
<evidence type="ECO:0000256" key="12">
    <source>
        <dbReference type="SAM" id="Phobius"/>
    </source>
</evidence>
<dbReference type="InterPro" id="IPR005467">
    <property type="entry name" value="His_kinase_dom"/>
</dbReference>
<evidence type="ECO:0000313" key="15">
    <source>
        <dbReference type="EMBL" id="RST98302.1"/>
    </source>
</evidence>
<dbReference type="Pfam" id="PF02518">
    <property type="entry name" value="HATPase_c"/>
    <property type="match status" value="1"/>
</dbReference>
<evidence type="ECO:0000259" key="13">
    <source>
        <dbReference type="PROSITE" id="PS50109"/>
    </source>
</evidence>
<proteinExistence type="predicted"/>
<sequence length="516" mass="59326">MINFIKNITHSSKLSLKSITLKWTLLTALSISILLGIFGYVTFQISSNVLINEEKNNFTRTMDEVSSRLGRSRDVLTLSSSVFYLKETAGDFMGNTYYDRETLESNLMNLNTFISELSQPELNVKIYSDTGLLLFETKNFYLPFDKNNKNNMTIDTFNNRAGLFLMKPIYSKETNKLVGYAQGFFELNSYYSVREDLFKTLVTIAAVGIIVGVIISFLLSSYFTYPLRKMAKTINEVEEFPLTNVRMPVPKGNDELADLANAFNLILGRMQLFIQRQQQFVEDVSHELRTPVAVIEGHLNLLNRWGKDDPQVLDESLEASLQEIIRMKSLVQEMLDLSRAEQSEFHYKDRVSNAKEVIHTTVNNFRMLYPEFTFNLDDDLSRERQVKIYRNHFEQILVILLDNAVKYSNDRKEILISMSKSHKYLEVMVQDFGEGISPDNVEQVFNRFYRVDKARARHTGGNGLGLSIASQLVDNYEGQISLKSVLNHGSAFTFYIPLVPDEQIKTDELTDKKKSQ</sequence>
<dbReference type="OrthoDB" id="9786919at2"/>
<dbReference type="Pfam" id="PF18719">
    <property type="entry name" value="ArlS_N"/>
    <property type="match status" value="1"/>
</dbReference>
<dbReference type="InterPro" id="IPR004358">
    <property type="entry name" value="Sig_transdc_His_kin-like_C"/>
</dbReference>
<comment type="subcellular location">
    <subcellularLocation>
        <location evidence="2">Membrane</location>
        <topology evidence="2">Multi-pass membrane protein</topology>
    </subcellularLocation>
</comment>
<dbReference type="InterPro" id="IPR003594">
    <property type="entry name" value="HATPase_dom"/>
</dbReference>
<dbReference type="AlphaFoldDB" id="A0A429ZWV4"/>
<evidence type="ECO:0000256" key="5">
    <source>
        <dbReference type="ARBA" id="ARBA00022553"/>
    </source>
</evidence>
<dbReference type="SMART" id="SM00387">
    <property type="entry name" value="HATPase_c"/>
    <property type="match status" value="1"/>
</dbReference>
<evidence type="ECO:0000256" key="2">
    <source>
        <dbReference type="ARBA" id="ARBA00004141"/>
    </source>
</evidence>
<evidence type="ECO:0000256" key="7">
    <source>
        <dbReference type="ARBA" id="ARBA00022692"/>
    </source>
</evidence>